<protein>
    <submittedName>
        <fullName evidence="1">Uncharacterized protein</fullName>
    </submittedName>
</protein>
<name>A0A8S0ZH20_ARCPL</name>
<accession>A0A8S0ZH20</accession>
<dbReference type="Proteomes" id="UP000494256">
    <property type="component" value="Unassembled WGS sequence"/>
</dbReference>
<reference evidence="1 2" key="1">
    <citation type="submission" date="2020-04" db="EMBL/GenBank/DDBJ databases">
        <authorList>
            <person name="Wallbank WR R."/>
            <person name="Pardo Diaz C."/>
            <person name="Kozak K."/>
            <person name="Martin S."/>
            <person name="Jiggins C."/>
            <person name="Moest M."/>
            <person name="Warren A I."/>
            <person name="Byers J.R.P. K."/>
            <person name="Montejo-Kovacevich G."/>
            <person name="Yen C E."/>
        </authorList>
    </citation>
    <scope>NUCLEOTIDE SEQUENCE [LARGE SCALE GENOMIC DNA]</scope>
</reference>
<sequence>MKSSYLNFLRQHAPQLTPKLYPTPVVTRWNSWFKSVIYLNEYMQQIIDFLNEYEDDNSSTIYLKECFENDILTSKIQVQLTFVSEFCPKIMKLIDNLEGSNYSFAHILWSKLEDLKSSLQRQCEGSFGEKTINILSTENSIDHSMMLKTAALKS</sequence>
<proteinExistence type="predicted"/>
<dbReference type="EMBL" id="CADEBD010000289">
    <property type="protein sequence ID" value="CAB3232082.1"/>
    <property type="molecule type" value="Genomic_DNA"/>
</dbReference>
<gene>
    <name evidence="1" type="ORF">APLA_LOCUS5505</name>
</gene>
<comment type="caution">
    <text evidence="1">The sequence shown here is derived from an EMBL/GenBank/DDBJ whole genome shotgun (WGS) entry which is preliminary data.</text>
</comment>
<evidence type="ECO:0000313" key="1">
    <source>
        <dbReference type="EMBL" id="CAB3232082.1"/>
    </source>
</evidence>
<evidence type="ECO:0000313" key="2">
    <source>
        <dbReference type="Proteomes" id="UP000494256"/>
    </source>
</evidence>
<dbReference type="OrthoDB" id="9994780at2759"/>
<dbReference type="AlphaFoldDB" id="A0A8S0ZH20"/>
<organism evidence="1 2">
    <name type="scientific">Arctia plantaginis</name>
    <name type="common">Wood tiger moth</name>
    <name type="synonym">Phalaena plantaginis</name>
    <dbReference type="NCBI Taxonomy" id="874455"/>
    <lineage>
        <taxon>Eukaryota</taxon>
        <taxon>Metazoa</taxon>
        <taxon>Ecdysozoa</taxon>
        <taxon>Arthropoda</taxon>
        <taxon>Hexapoda</taxon>
        <taxon>Insecta</taxon>
        <taxon>Pterygota</taxon>
        <taxon>Neoptera</taxon>
        <taxon>Endopterygota</taxon>
        <taxon>Lepidoptera</taxon>
        <taxon>Glossata</taxon>
        <taxon>Ditrysia</taxon>
        <taxon>Noctuoidea</taxon>
        <taxon>Erebidae</taxon>
        <taxon>Arctiinae</taxon>
        <taxon>Arctia</taxon>
    </lineage>
</organism>